<dbReference type="GO" id="GO:0055085">
    <property type="term" value="P:transmembrane transport"/>
    <property type="evidence" value="ECO:0007669"/>
    <property type="project" value="InterPro"/>
</dbReference>
<keyword evidence="4 7" id="KW-0812">Transmembrane</keyword>
<proteinExistence type="inferred from homology"/>
<dbReference type="CDD" id="cd06261">
    <property type="entry name" value="TM_PBP2"/>
    <property type="match status" value="1"/>
</dbReference>
<keyword evidence="6 7" id="KW-0472">Membrane</keyword>
<evidence type="ECO:0000256" key="3">
    <source>
        <dbReference type="ARBA" id="ARBA00022475"/>
    </source>
</evidence>
<evidence type="ECO:0000256" key="4">
    <source>
        <dbReference type="ARBA" id="ARBA00022692"/>
    </source>
</evidence>
<feature type="transmembrane region" description="Helical" evidence="7">
    <location>
        <begin position="87"/>
        <end position="107"/>
    </location>
</feature>
<evidence type="ECO:0000256" key="2">
    <source>
        <dbReference type="ARBA" id="ARBA00022448"/>
    </source>
</evidence>
<dbReference type="Pfam" id="PF00528">
    <property type="entry name" value="BPD_transp_1"/>
    <property type="match status" value="1"/>
</dbReference>
<dbReference type="PROSITE" id="PS50928">
    <property type="entry name" value="ABC_TM1"/>
    <property type="match status" value="1"/>
</dbReference>
<dbReference type="RefSeq" id="WP_013296703.1">
    <property type="nucleotide sequence ID" value="NZ_CP117248.1"/>
</dbReference>
<keyword evidence="2 7" id="KW-0813">Transport</keyword>
<feature type="transmembrane region" description="Helical" evidence="7">
    <location>
        <begin position="229"/>
        <end position="248"/>
    </location>
</feature>
<dbReference type="AlphaFoldDB" id="A0A231VI78"/>
<accession>A0A231VI78</accession>
<comment type="caution">
    <text evidence="9">The sequence shown here is derived from an EMBL/GenBank/DDBJ whole genome shotgun (WGS) entry which is preliminary data.</text>
</comment>
<name>A0A231VI78_THETR</name>
<comment type="subcellular location">
    <subcellularLocation>
        <location evidence="1 7">Cell membrane</location>
        <topology evidence="1 7">Multi-pass membrane protein</topology>
    </subcellularLocation>
</comment>
<gene>
    <name evidence="9" type="ORF">CE561_08230</name>
</gene>
<sequence length="302" mass="33992">MEASVKRKKFSISSLTYKQQKILISITFLFVPVLLLILFTYVPSIFMFGYSFTDWDGISPTKNFIGLSNYKLIFSSPDYFRPFIVSLYYIIAAFIQIALAVCISYLISFRCRFANLFKGVYFFPSLINSVAISFIFIFFFQPGSTLDTILKLLGLGRYIHFWLQDPHLINVSLAFVSVWRYIGYDIVMFSAAMQSIPTDIIEAAEVDGANRFQQFIHIIIPGISTILKLLVFLSITGSLAAFEIPYIMTGGGNGSMTFVIQTVNFAFQNYRVGLASALAVILLIISILVFAIQRVALQSRGA</sequence>
<keyword evidence="5 7" id="KW-1133">Transmembrane helix</keyword>
<evidence type="ECO:0000256" key="6">
    <source>
        <dbReference type="ARBA" id="ARBA00023136"/>
    </source>
</evidence>
<evidence type="ECO:0000256" key="7">
    <source>
        <dbReference type="RuleBase" id="RU363032"/>
    </source>
</evidence>
<dbReference type="PANTHER" id="PTHR43005">
    <property type="entry name" value="BLR7065 PROTEIN"/>
    <property type="match status" value="1"/>
</dbReference>
<feature type="transmembrane region" description="Helical" evidence="7">
    <location>
        <begin position="119"/>
        <end position="141"/>
    </location>
</feature>
<keyword evidence="3" id="KW-1003">Cell membrane</keyword>
<dbReference type="InterPro" id="IPR000515">
    <property type="entry name" value="MetI-like"/>
</dbReference>
<evidence type="ECO:0000313" key="10">
    <source>
        <dbReference type="Proteomes" id="UP000215301"/>
    </source>
</evidence>
<dbReference type="SUPFAM" id="SSF161098">
    <property type="entry name" value="MetI-like"/>
    <property type="match status" value="1"/>
</dbReference>
<evidence type="ECO:0000256" key="5">
    <source>
        <dbReference type="ARBA" id="ARBA00022989"/>
    </source>
</evidence>
<dbReference type="GO" id="GO:0005886">
    <property type="term" value="C:plasma membrane"/>
    <property type="evidence" value="ECO:0007669"/>
    <property type="project" value="UniProtKB-SubCell"/>
</dbReference>
<dbReference type="OMA" id="MIILGHI"/>
<dbReference type="InterPro" id="IPR035906">
    <property type="entry name" value="MetI-like_sf"/>
</dbReference>
<feature type="transmembrane region" description="Helical" evidence="7">
    <location>
        <begin position="161"/>
        <end position="182"/>
    </location>
</feature>
<dbReference type="GeneID" id="93863039"/>
<evidence type="ECO:0000313" key="9">
    <source>
        <dbReference type="EMBL" id="OXT07346.1"/>
    </source>
</evidence>
<dbReference type="Gene3D" id="1.10.3720.10">
    <property type="entry name" value="MetI-like"/>
    <property type="match status" value="1"/>
</dbReference>
<comment type="similarity">
    <text evidence="7">Belongs to the binding-protein-dependent transport system permease family.</text>
</comment>
<dbReference type="PANTHER" id="PTHR43005:SF2">
    <property type="entry name" value="INTEGRAL MEMBRANE SUGAR TRANSPORT PROTEIN"/>
    <property type="match status" value="1"/>
</dbReference>
<dbReference type="EMBL" id="NKHD01000022">
    <property type="protein sequence ID" value="OXT07346.1"/>
    <property type="molecule type" value="Genomic_DNA"/>
</dbReference>
<evidence type="ECO:0000256" key="1">
    <source>
        <dbReference type="ARBA" id="ARBA00004651"/>
    </source>
</evidence>
<protein>
    <submittedName>
        <fullName evidence="9">Sugar ABC transporter permease</fullName>
    </submittedName>
</protein>
<feature type="transmembrane region" description="Helical" evidence="7">
    <location>
        <begin position="21"/>
        <end position="42"/>
    </location>
</feature>
<feature type="transmembrane region" description="Helical" evidence="7">
    <location>
        <begin position="272"/>
        <end position="292"/>
    </location>
</feature>
<organism evidence="9 10">
    <name type="scientific">Thermoanaerobacterium thermosaccharolyticum</name>
    <name type="common">Clostridium thermosaccharolyticum</name>
    <dbReference type="NCBI Taxonomy" id="1517"/>
    <lineage>
        <taxon>Bacteria</taxon>
        <taxon>Bacillati</taxon>
        <taxon>Bacillota</taxon>
        <taxon>Clostridia</taxon>
        <taxon>Thermoanaerobacterales</taxon>
        <taxon>Thermoanaerobacteraceae</taxon>
        <taxon>Thermoanaerobacterium</taxon>
    </lineage>
</organism>
<dbReference type="Proteomes" id="UP000215301">
    <property type="component" value="Unassembled WGS sequence"/>
</dbReference>
<reference evidence="9 10" key="1">
    <citation type="submission" date="2017-06" db="EMBL/GenBank/DDBJ databases">
        <title>Isolation and characterization of a thermophilic and butanogenic Thermoanaerobacterium thermosaccharolyticum M5 capable of efficient degradation of hemicellulose.</title>
        <authorList>
            <person name="Xin F."/>
            <person name="Jiang Y."/>
        </authorList>
    </citation>
    <scope>NUCLEOTIDE SEQUENCE [LARGE SCALE GENOMIC DNA]</scope>
    <source>
        <strain evidence="9 10">M5</strain>
    </source>
</reference>
<evidence type="ECO:0000259" key="8">
    <source>
        <dbReference type="PROSITE" id="PS50928"/>
    </source>
</evidence>
<feature type="domain" description="ABC transmembrane type-1" evidence="8">
    <location>
        <begin position="82"/>
        <end position="293"/>
    </location>
</feature>